<keyword evidence="3" id="KW-0862">Zinc</keyword>
<evidence type="ECO:0000256" key="4">
    <source>
        <dbReference type="PROSITE-ProRule" id="PRU00027"/>
    </source>
</evidence>
<dbReference type="EMBL" id="CAGKOT010000010">
    <property type="protein sequence ID" value="CAB5356544.1"/>
    <property type="molecule type" value="Genomic_DNA"/>
</dbReference>
<evidence type="ECO:0000256" key="2">
    <source>
        <dbReference type="ARBA" id="ARBA00022771"/>
    </source>
</evidence>
<comment type="caution">
    <text evidence="6">The sequence shown here is derived from an EMBL/GenBank/DDBJ whole genome shotgun (WGS) entry which is preliminary data.</text>
</comment>
<dbReference type="OrthoDB" id="2303856at2759"/>
<accession>A0A915YZI7</accession>
<evidence type="ECO:0000259" key="5">
    <source>
        <dbReference type="PROSITE" id="PS50808"/>
    </source>
</evidence>
<evidence type="ECO:0000313" key="7">
    <source>
        <dbReference type="Proteomes" id="UP000684084"/>
    </source>
</evidence>
<organism evidence="6 7">
    <name type="scientific">Rhizophagus irregularis</name>
    <dbReference type="NCBI Taxonomy" id="588596"/>
    <lineage>
        <taxon>Eukaryota</taxon>
        <taxon>Fungi</taxon>
        <taxon>Fungi incertae sedis</taxon>
        <taxon>Mucoromycota</taxon>
        <taxon>Glomeromycotina</taxon>
        <taxon>Glomeromycetes</taxon>
        <taxon>Glomerales</taxon>
        <taxon>Glomeraceae</taxon>
        <taxon>Rhizophagus</taxon>
    </lineage>
</organism>
<evidence type="ECO:0000256" key="1">
    <source>
        <dbReference type="ARBA" id="ARBA00022723"/>
    </source>
</evidence>
<dbReference type="GO" id="GO:0003677">
    <property type="term" value="F:DNA binding"/>
    <property type="evidence" value="ECO:0007669"/>
    <property type="project" value="InterPro"/>
</dbReference>
<dbReference type="Pfam" id="PF02892">
    <property type="entry name" value="zf-BED"/>
    <property type="match status" value="1"/>
</dbReference>
<sequence length="77" mass="8847">MIKKVRKKGPVWAHFIIVDKSNNSHPPVQCKYCSKKYQRAVPERMQVHLDKCPKAPIIAKSQSGKQPVIDDFNDPTF</sequence>
<dbReference type="InterPro" id="IPR003656">
    <property type="entry name" value="Znf_BED"/>
</dbReference>
<protein>
    <recommendedName>
        <fullName evidence="5">BED-type domain-containing protein</fullName>
    </recommendedName>
</protein>
<keyword evidence="2 4" id="KW-0863">Zinc-finger</keyword>
<reference evidence="6" key="1">
    <citation type="submission" date="2020-05" db="EMBL/GenBank/DDBJ databases">
        <authorList>
            <person name="Rincon C."/>
            <person name="Sanders R I."/>
            <person name="Robbins C."/>
            <person name="Chaturvedi A."/>
        </authorList>
    </citation>
    <scope>NUCLEOTIDE SEQUENCE</scope>
    <source>
        <strain evidence="6">CHB12</strain>
    </source>
</reference>
<dbReference type="PROSITE" id="PS50808">
    <property type="entry name" value="ZF_BED"/>
    <property type="match status" value="1"/>
</dbReference>
<feature type="domain" description="BED-type" evidence="5">
    <location>
        <begin position="6"/>
        <end position="59"/>
    </location>
</feature>
<gene>
    <name evidence="6" type="ORF">CHRIB12_LOCUS6373</name>
</gene>
<dbReference type="Proteomes" id="UP000684084">
    <property type="component" value="Unassembled WGS sequence"/>
</dbReference>
<evidence type="ECO:0000313" key="6">
    <source>
        <dbReference type="EMBL" id="CAB5356544.1"/>
    </source>
</evidence>
<evidence type="ECO:0000256" key="3">
    <source>
        <dbReference type="ARBA" id="ARBA00022833"/>
    </source>
</evidence>
<dbReference type="GO" id="GO:0008270">
    <property type="term" value="F:zinc ion binding"/>
    <property type="evidence" value="ECO:0007669"/>
    <property type="project" value="UniProtKB-KW"/>
</dbReference>
<dbReference type="AlphaFoldDB" id="A0A915YZI7"/>
<keyword evidence="1" id="KW-0479">Metal-binding</keyword>
<name>A0A915YZI7_9GLOM</name>
<proteinExistence type="predicted"/>
<dbReference type="VEuPathDB" id="FungiDB:RhiirFUN_010818"/>